<evidence type="ECO:0000313" key="2">
    <source>
        <dbReference type="Proteomes" id="UP000274429"/>
    </source>
</evidence>
<gene>
    <name evidence="1" type="ORF">TTAC_LOCUS9532</name>
</gene>
<keyword evidence="2" id="KW-1185">Reference proteome</keyword>
<name>A0A3P7FKZ7_HYDTA</name>
<accession>A0A3P7FKZ7</accession>
<dbReference type="OrthoDB" id="6275728at2759"/>
<reference evidence="1 2" key="1">
    <citation type="submission" date="2018-11" db="EMBL/GenBank/DDBJ databases">
        <authorList>
            <consortium name="Pathogen Informatics"/>
        </authorList>
    </citation>
    <scope>NUCLEOTIDE SEQUENCE [LARGE SCALE GENOMIC DNA]</scope>
</reference>
<evidence type="ECO:0000313" key="1">
    <source>
        <dbReference type="EMBL" id="VDM34373.1"/>
    </source>
</evidence>
<dbReference type="AlphaFoldDB" id="A0A3P7FKZ7"/>
<dbReference type="Proteomes" id="UP000274429">
    <property type="component" value="Unassembled WGS sequence"/>
</dbReference>
<organism evidence="1 2">
    <name type="scientific">Hydatigena taeniaeformis</name>
    <name type="common">Feline tapeworm</name>
    <name type="synonym">Taenia taeniaeformis</name>
    <dbReference type="NCBI Taxonomy" id="6205"/>
    <lineage>
        <taxon>Eukaryota</taxon>
        <taxon>Metazoa</taxon>
        <taxon>Spiralia</taxon>
        <taxon>Lophotrochozoa</taxon>
        <taxon>Platyhelminthes</taxon>
        <taxon>Cestoda</taxon>
        <taxon>Eucestoda</taxon>
        <taxon>Cyclophyllidea</taxon>
        <taxon>Taeniidae</taxon>
        <taxon>Hydatigera</taxon>
    </lineage>
</organism>
<sequence>MVGCPTSLGKRSNTTELITLPISTEAMVHTEIWTNDAKSSEAYVTLKPCCQLDGCLQNVHFVDPSVTTATEVLSKAPKLEASAPSCLLLHHHHHHHHQQQQHRHHSSERQGDAYALVTESTNSAPSISILNPITGNRIFVPPFSANAEFLHPLLVNINSKASPSWS</sequence>
<dbReference type="EMBL" id="UYWX01020873">
    <property type="protein sequence ID" value="VDM34373.1"/>
    <property type="molecule type" value="Genomic_DNA"/>
</dbReference>
<proteinExistence type="predicted"/>
<protein>
    <submittedName>
        <fullName evidence="1">Uncharacterized protein</fullName>
    </submittedName>
</protein>